<dbReference type="InterPro" id="IPR009057">
    <property type="entry name" value="Homeodomain-like_sf"/>
</dbReference>
<dbReference type="PANTHER" id="PTHR47894:SF1">
    <property type="entry name" value="HTH-TYPE TRANSCRIPTIONAL REGULATOR VQSM"/>
    <property type="match status" value="1"/>
</dbReference>
<name>A0A1V0B5P8_9GAMM</name>
<dbReference type="PROSITE" id="PS01124">
    <property type="entry name" value="HTH_ARAC_FAMILY_2"/>
    <property type="match status" value="1"/>
</dbReference>
<dbReference type="RefSeq" id="WP_080050126.1">
    <property type="nucleotide sequence ID" value="NZ_CP020100.1"/>
</dbReference>
<dbReference type="SMART" id="SM00342">
    <property type="entry name" value="HTH_ARAC"/>
    <property type="match status" value="1"/>
</dbReference>
<gene>
    <name evidence="5" type="ORF">BVH74_11060</name>
</gene>
<dbReference type="AlphaFoldDB" id="A0A1V0B5P8"/>
<dbReference type="GO" id="GO:0000976">
    <property type="term" value="F:transcription cis-regulatory region binding"/>
    <property type="evidence" value="ECO:0007669"/>
    <property type="project" value="TreeGrafter"/>
</dbReference>
<dbReference type="KEGG" id="ppha:BVH74_11060"/>
<keyword evidence="1" id="KW-0805">Transcription regulation</keyword>
<dbReference type="Pfam" id="PF12833">
    <property type="entry name" value="HTH_18"/>
    <property type="match status" value="1"/>
</dbReference>
<evidence type="ECO:0000256" key="2">
    <source>
        <dbReference type="ARBA" id="ARBA00023125"/>
    </source>
</evidence>
<proteinExistence type="predicted"/>
<dbReference type="SUPFAM" id="SSF46689">
    <property type="entry name" value="Homeodomain-like"/>
    <property type="match status" value="1"/>
</dbReference>
<reference evidence="5 6" key="1">
    <citation type="submission" date="2017-03" db="EMBL/GenBank/DDBJ databases">
        <title>Complete genome sequence of the novel DNRA strain Pseudomonas sp. S-6-2 isolated from Chinese polluted river sediment. Journal of Biotechnology.</title>
        <authorList>
            <person name="Li J."/>
            <person name="Xiang F."/>
            <person name="Wang L."/>
            <person name="Xi L."/>
            <person name="Liu J."/>
        </authorList>
    </citation>
    <scope>NUCLEOTIDE SEQUENCE [LARGE SCALE GENOMIC DNA]</scope>
    <source>
        <strain evidence="5 6">S-6-2</strain>
    </source>
</reference>
<evidence type="ECO:0000313" key="6">
    <source>
        <dbReference type="Proteomes" id="UP000243488"/>
    </source>
</evidence>
<dbReference type="GO" id="GO:0005829">
    <property type="term" value="C:cytosol"/>
    <property type="evidence" value="ECO:0007669"/>
    <property type="project" value="TreeGrafter"/>
</dbReference>
<dbReference type="STRING" id="1931241.BVH74_11060"/>
<evidence type="ECO:0000256" key="1">
    <source>
        <dbReference type="ARBA" id="ARBA00023015"/>
    </source>
</evidence>
<dbReference type="Pfam" id="PF12625">
    <property type="entry name" value="Arabinose_bd"/>
    <property type="match status" value="1"/>
</dbReference>
<feature type="domain" description="HTH araC/xylS-type" evidence="4">
    <location>
        <begin position="239"/>
        <end position="337"/>
    </location>
</feature>
<dbReference type="Gene3D" id="1.10.10.60">
    <property type="entry name" value="Homeodomain-like"/>
    <property type="match status" value="1"/>
</dbReference>
<accession>A0A1V0B5P8</accession>
<dbReference type="EMBL" id="CP020100">
    <property type="protein sequence ID" value="AQZ95258.1"/>
    <property type="molecule type" value="Genomic_DNA"/>
</dbReference>
<dbReference type="PANTHER" id="PTHR47894">
    <property type="entry name" value="HTH-TYPE TRANSCRIPTIONAL REGULATOR GADX"/>
    <property type="match status" value="1"/>
</dbReference>
<sequence length="342" mass="38428">MLNNQKASKTARIRERAFWLPVIEQALHHYERTLKHSGIVQNLFSDSQERSPFIEQASCSLVWSEASRLAEDDLLGLRINRLFCPTPLNALALTAQASGNIGAAINNLTRFFPIVSTQVKLEMRLLDAETEIRLQPQGTPHAQHIEAILGYLARLLTQLDLDNQGLVTRVNLIRPDSELVACARLLDGPEAVSAEHYSLVISRDLLDKPLASADPFLLPRLTEAMQDLLANLPSSDLVEQVKRRIQLLLGSGDVSAERVAVPMNISPRHLRRKLSQEDTSYEQLVDEVRKEAAVRMISEGQLSLTSIAYELGFLDPSSFTRAFRRWTDMSPTAFRRKVTQKD</sequence>
<dbReference type="InterPro" id="IPR032687">
    <property type="entry name" value="AraC-type_N"/>
</dbReference>
<evidence type="ECO:0000313" key="5">
    <source>
        <dbReference type="EMBL" id="AQZ95258.1"/>
    </source>
</evidence>
<keyword evidence="2" id="KW-0238">DNA-binding</keyword>
<evidence type="ECO:0000256" key="3">
    <source>
        <dbReference type="ARBA" id="ARBA00023163"/>
    </source>
</evidence>
<keyword evidence="6" id="KW-1185">Reference proteome</keyword>
<protein>
    <recommendedName>
        <fullName evidence="4">HTH araC/xylS-type domain-containing protein</fullName>
    </recommendedName>
</protein>
<dbReference type="Proteomes" id="UP000243488">
    <property type="component" value="Chromosome"/>
</dbReference>
<dbReference type="InterPro" id="IPR018060">
    <property type="entry name" value="HTH_AraC"/>
</dbReference>
<organism evidence="5 6">
    <name type="scientific">Halopseudomonas phragmitis</name>
    <dbReference type="NCBI Taxonomy" id="1931241"/>
    <lineage>
        <taxon>Bacteria</taxon>
        <taxon>Pseudomonadati</taxon>
        <taxon>Pseudomonadota</taxon>
        <taxon>Gammaproteobacteria</taxon>
        <taxon>Pseudomonadales</taxon>
        <taxon>Pseudomonadaceae</taxon>
        <taxon>Halopseudomonas</taxon>
    </lineage>
</organism>
<keyword evidence="3" id="KW-0804">Transcription</keyword>
<evidence type="ECO:0000259" key="4">
    <source>
        <dbReference type="PROSITE" id="PS01124"/>
    </source>
</evidence>
<dbReference type="GO" id="GO:0003700">
    <property type="term" value="F:DNA-binding transcription factor activity"/>
    <property type="evidence" value="ECO:0007669"/>
    <property type="project" value="InterPro"/>
</dbReference>